<dbReference type="GO" id="GO:0009279">
    <property type="term" value="C:cell outer membrane"/>
    <property type="evidence" value="ECO:0007669"/>
    <property type="project" value="UniProtKB-SubCell"/>
</dbReference>
<dbReference type="PRINTS" id="PR01023">
    <property type="entry name" value="NAFLGMOTY"/>
</dbReference>
<dbReference type="PROSITE" id="PS01068">
    <property type="entry name" value="OMPA_1"/>
    <property type="match status" value="1"/>
</dbReference>
<dbReference type="Pfam" id="PF00691">
    <property type="entry name" value="OmpA"/>
    <property type="match status" value="1"/>
</dbReference>
<reference key="1">
    <citation type="submission" date="2017-08" db="EMBL/GenBank/DDBJ databases">
        <title>A dynamic microbial community with high functional redundancy inhabits the cold, oxic subseafloor aquifer.</title>
        <authorList>
            <person name="Tully B.J."/>
            <person name="Wheat C.G."/>
            <person name="Glazer B.T."/>
            <person name="Huber J.A."/>
        </authorList>
    </citation>
    <scope>NUCLEOTIDE SEQUENCE [LARGE SCALE GENOMIC DNA]</scope>
</reference>
<evidence type="ECO:0000256" key="5">
    <source>
        <dbReference type="SAM" id="Phobius"/>
    </source>
</evidence>
<comment type="caution">
    <text evidence="8">The sequence shown here is derived from an EMBL/GenBank/DDBJ whole genome shotgun (WGS) entry which is preliminary data.</text>
</comment>
<keyword evidence="6" id="KW-0732">Signal</keyword>
<accession>A0A2A4Z7L9</accession>
<evidence type="ECO:0000256" key="3">
    <source>
        <dbReference type="ARBA" id="ARBA00023237"/>
    </source>
</evidence>
<feature type="chain" id="PRO_5012359372" evidence="6">
    <location>
        <begin position="18"/>
        <end position="217"/>
    </location>
</feature>
<feature type="transmembrane region" description="Helical" evidence="5">
    <location>
        <begin position="60"/>
        <end position="77"/>
    </location>
</feature>
<feature type="signal peptide" evidence="6">
    <location>
        <begin position="1"/>
        <end position="17"/>
    </location>
</feature>
<dbReference type="InterPro" id="IPR006664">
    <property type="entry name" value="OMP_bac"/>
</dbReference>
<comment type="subcellular location">
    <subcellularLocation>
        <location evidence="1">Cell outer membrane</location>
    </subcellularLocation>
</comment>
<evidence type="ECO:0000259" key="7">
    <source>
        <dbReference type="PROSITE" id="PS51123"/>
    </source>
</evidence>
<evidence type="ECO:0000256" key="1">
    <source>
        <dbReference type="ARBA" id="ARBA00004442"/>
    </source>
</evidence>
<dbReference type="InterPro" id="IPR050330">
    <property type="entry name" value="Bact_OuterMem_StrucFunc"/>
</dbReference>
<dbReference type="AlphaFoldDB" id="A0A2A4Z7L9"/>
<keyword evidence="2 4" id="KW-0472">Membrane</keyword>
<sequence length="217" mass="22363">MKKLLVIALVGSLTACSTTGLDNTNNLDKTGVGAGIGAVAGALSGLLLGKGGADTRNKVLIGAGIGALAGGGIGLYMDNQEKELRSELDNTGVQVTRVGDKIIINLPSNVSFATGASAVRPEFYPALNAIAKTLARYNQTILDVNGHTDNVGGAQFNQTLSEKRALSVANYVSSNGIDQRRLRIRGFGESSPIASNSSSNGRAANRRVEIAIVPLKG</sequence>
<keyword evidence="5" id="KW-0812">Transmembrane</keyword>
<dbReference type="Gene3D" id="3.30.1330.60">
    <property type="entry name" value="OmpA-like domain"/>
    <property type="match status" value="1"/>
</dbReference>
<evidence type="ECO:0000256" key="2">
    <source>
        <dbReference type="ARBA" id="ARBA00023136"/>
    </source>
</evidence>
<organism evidence="8">
    <name type="scientific">OCS116 cluster bacterium</name>
    <dbReference type="NCBI Taxonomy" id="2030921"/>
    <lineage>
        <taxon>Bacteria</taxon>
        <taxon>Pseudomonadati</taxon>
        <taxon>Pseudomonadota</taxon>
        <taxon>Alphaproteobacteria</taxon>
        <taxon>OCS116 cluster</taxon>
    </lineage>
</organism>
<dbReference type="InterPro" id="IPR036737">
    <property type="entry name" value="OmpA-like_sf"/>
</dbReference>
<keyword evidence="3" id="KW-0998">Cell outer membrane</keyword>
<dbReference type="PANTHER" id="PTHR30329">
    <property type="entry name" value="STATOR ELEMENT OF FLAGELLAR MOTOR COMPLEX"/>
    <property type="match status" value="1"/>
</dbReference>
<evidence type="ECO:0000256" key="6">
    <source>
        <dbReference type="SAM" id="SignalP"/>
    </source>
</evidence>
<protein>
    <submittedName>
        <fullName evidence="8">Cell envelope biogenesis protein OmpA</fullName>
    </submittedName>
</protein>
<name>A0A2A4Z7L9_9PROT</name>
<gene>
    <name evidence="8" type="ORF">COB13_03975</name>
</gene>
<proteinExistence type="predicted"/>
<dbReference type="PANTHER" id="PTHR30329:SF21">
    <property type="entry name" value="LIPOPROTEIN YIAD-RELATED"/>
    <property type="match status" value="1"/>
</dbReference>
<keyword evidence="5" id="KW-1133">Transmembrane helix</keyword>
<evidence type="ECO:0000313" key="8">
    <source>
        <dbReference type="EMBL" id="PCJ03104.1"/>
    </source>
</evidence>
<dbReference type="SUPFAM" id="SSF103088">
    <property type="entry name" value="OmpA-like"/>
    <property type="match status" value="1"/>
</dbReference>
<dbReference type="PROSITE" id="PS51123">
    <property type="entry name" value="OMPA_2"/>
    <property type="match status" value="1"/>
</dbReference>
<feature type="transmembrane region" description="Helical" evidence="5">
    <location>
        <begin position="30"/>
        <end position="48"/>
    </location>
</feature>
<dbReference type="PROSITE" id="PS51257">
    <property type="entry name" value="PROKAR_LIPOPROTEIN"/>
    <property type="match status" value="1"/>
</dbReference>
<dbReference type="InterPro" id="IPR006690">
    <property type="entry name" value="OMPA-like_CS"/>
</dbReference>
<feature type="domain" description="OmpA-like" evidence="7">
    <location>
        <begin position="99"/>
        <end position="216"/>
    </location>
</feature>
<dbReference type="PRINTS" id="PR01021">
    <property type="entry name" value="OMPADOMAIN"/>
</dbReference>
<dbReference type="InterPro" id="IPR006665">
    <property type="entry name" value="OmpA-like"/>
</dbReference>
<dbReference type="CDD" id="cd07185">
    <property type="entry name" value="OmpA_C-like"/>
    <property type="match status" value="1"/>
</dbReference>
<dbReference type="EMBL" id="NVUS01000003">
    <property type="protein sequence ID" value="PCJ03104.1"/>
    <property type="molecule type" value="Genomic_DNA"/>
</dbReference>
<evidence type="ECO:0000256" key="4">
    <source>
        <dbReference type="PROSITE-ProRule" id="PRU00473"/>
    </source>
</evidence>
<reference evidence="8" key="2">
    <citation type="journal article" date="2018" name="ISME J.">
        <title>A dynamic microbial community with high functional redundancy inhabits the cold, oxic subseafloor aquifer.</title>
        <authorList>
            <person name="Tully B.J."/>
            <person name="Wheat C.G."/>
            <person name="Glazer B.T."/>
            <person name="Huber J.A."/>
        </authorList>
    </citation>
    <scope>NUCLEOTIDE SEQUENCE</scope>
    <source>
        <strain evidence="8">NORP83</strain>
    </source>
</reference>